<dbReference type="GO" id="GO:0016853">
    <property type="term" value="F:isomerase activity"/>
    <property type="evidence" value="ECO:0007669"/>
    <property type="project" value="UniProtKB-KW"/>
</dbReference>
<organism evidence="9 10">
    <name type="scientific">Phycicoccus sonneratiae</name>
    <dbReference type="NCBI Taxonomy" id="2807628"/>
    <lineage>
        <taxon>Bacteria</taxon>
        <taxon>Bacillati</taxon>
        <taxon>Actinomycetota</taxon>
        <taxon>Actinomycetes</taxon>
        <taxon>Micrococcales</taxon>
        <taxon>Intrasporangiaceae</taxon>
        <taxon>Phycicoccus</taxon>
    </lineage>
</organism>
<sequence>MPRRLTTTLSAAVLAGTLVLAGCGEEEASTPSSSTLSAVTVSGAEAKEPTVKVEAPLTVARTESKVLSEGDGAAVAKDDLVTLQAVLVNGKDGKTVTSTWKQGTVGLDLGAQDLFASFKSQIPGKKVGSRILIASTSADAYGETGNQQLGIAKDDPVVFVVDIVGATQVLDQAEGAAVAPKKDLPTVKVEQGKPATITVPKGVKAPTKTVVQPLVAGTGAEVKKGQTVRVAYTGALYRNGEVFDSSASRPDQPYFDFAIGQGQVIKGWDNGLVGQKVGSRVLLVIPPADGYGDQGSGDKIKGTDTLVFSVDILAAY</sequence>
<dbReference type="PROSITE" id="PS50059">
    <property type="entry name" value="FKBP_PPIASE"/>
    <property type="match status" value="2"/>
</dbReference>
<comment type="similarity">
    <text evidence="2 6">Belongs to the FKBP-type PPIase family.</text>
</comment>
<dbReference type="EMBL" id="JAFDVD010000005">
    <property type="protein sequence ID" value="MBM6399636.1"/>
    <property type="molecule type" value="Genomic_DNA"/>
</dbReference>
<keyword evidence="7" id="KW-0732">Signal</keyword>
<comment type="caution">
    <text evidence="9">The sequence shown here is derived from an EMBL/GenBank/DDBJ whole genome shotgun (WGS) entry which is preliminary data.</text>
</comment>
<feature type="domain" description="PPIase FKBP-type" evidence="8">
    <location>
        <begin position="225"/>
        <end position="316"/>
    </location>
</feature>
<feature type="signal peptide" evidence="7">
    <location>
        <begin position="1"/>
        <end position="21"/>
    </location>
</feature>
<evidence type="ECO:0000256" key="6">
    <source>
        <dbReference type="RuleBase" id="RU003915"/>
    </source>
</evidence>
<evidence type="ECO:0000313" key="9">
    <source>
        <dbReference type="EMBL" id="MBM6399636.1"/>
    </source>
</evidence>
<dbReference type="EC" id="5.2.1.8" evidence="6"/>
<dbReference type="InterPro" id="IPR046357">
    <property type="entry name" value="PPIase_dom_sf"/>
</dbReference>
<evidence type="ECO:0000313" key="10">
    <source>
        <dbReference type="Proteomes" id="UP001430172"/>
    </source>
</evidence>
<dbReference type="SUPFAM" id="SSF54534">
    <property type="entry name" value="FKBP-like"/>
    <property type="match status" value="2"/>
</dbReference>
<dbReference type="InterPro" id="IPR001179">
    <property type="entry name" value="PPIase_FKBP_dom"/>
</dbReference>
<keyword evidence="4 5" id="KW-0413">Isomerase</keyword>
<evidence type="ECO:0000259" key="8">
    <source>
        <dbReference type="PROSITE" id="PS50059"/>
    </source>
</evidence>
<dbReference type="PANTHER" id="PTHR43811">
    <property type="entry name" value="FKBP-TYPE PEPTIDYL-PROLYL CIS-TRANS ISOMERASE FKPA"/>
    <property type="match status" value="1"/>
</dbReference>
<keyword evidence="10" id="KW-1185">Reference proteome</keyword>
<dbReference type="RefSeq" id="WP_204130115.1">
    <property type="nucleotide sequence ID" value="NZ_JAFDVD010000005.1"/>
</dbReference>
<dbReference type="Pfam" id="PF00254">
    <property type="entry name" value="FKBP_C"/>
    <property type="match status" value="2"/>
</dbReference>
<evidence type="ECO:0000256" key="5">
    <source>
        <dbReference type="PROSITE-ProRule" id="PRU00277"/>
    </source>
</evidence>
<protein>
    <recommendedName>
        <fullName evidence="6">Peptidyl-prolyl cis-trans isomerase</fullName>
        <ecNumber evidence="6">5.2.1.8</ecNumber>
    </recommendedName>
</protein>
<feature type="domain" description="PPIase FKBP-type" evidence="8">
    <location>
        <begin position="78"/>
        <end position="167"/>
    </location>
</feature>
<evidence type="ECO:0000256" key="4">
    <source>
        <dbReference type="ARBA" id="ARBA00023235"/>
    </source>
</evidence>
<keyword evidence="3 5" id="KW-0697">Rotamase</keyword>
<gene>
    <name evidence="9" type="ORF">JQN70_04475</name>
</gene>
<name>A0ABS2CID1_9MICO</name>
<accession>A0ABS2CID1</accession>
<proteinExistence type="inferred from homology"/>
<dbReference type="PANTHER" id="PTHR43811:SF19">
    <property type="entry name" value="39 KDA FK506-BINDING NUCLEAR PROTEIN"/>
    <property type="match status" value="1"/>
</dbReference>
<evidence type="ECO:0000256" key="7">
    <source>
        <dbReference type="SAM" id="SignalP"/>
    </source>
</evidence>
<reference evidence="9" key="1">
    <citation type="submission" date="2021-02" db="EMBL/GenBank/DDBJ databases">
        <title>Phycicoccus sp. MQZ13P-5T, whole genome shotgun sequence.</title>
        <authorList>
            <person name="Tuo L."/>
        </authorList>
    </citation>
    <scope>NUCLEOTIDE SEQUENCE</scope>
    <source>
        <strain evidence="9">MQZ13P-5</strain>
    </source>
</reference>
<dbReference type="Proteomes" id="UP001430172">
    <property type="component" value="Unassembled WGS sequence"/>
</dbReference>
<evidence type="ECO:0000256" key="1">
    <source>
        <dbReference type="ARBA" id="ARBA00000971"/>
    </source>
</evidence>
<comment type="catalytic activity">
    <reaction evidence="1 5 6">
        <text>[protein]-peptidylproline (omega=180) = [protein]-peptidylproline (omega=0)</text>
        <dbReference type="Rhea" id="RHEA:16237"/>
        <dbReference type="Rhea" id="RHEA-COMP:10747"/>
        <dbReference type="Rhea" id="RHEA-COMP:10748"/>
        <dbReference type="ChEBI" id="CHEBI:83833"/>
        <dbReference type="ChEBI" id="CHEBI:83834"/>
        <dbReference type="EC" id="5.2.1.8"/>
    </reaction>
</comment>
<dbReference type="Gene3D" id="3.10.50.40">
    <property type="match status" value="2"/>
</dbReference>
<dbReference type="PROSITE" id="PS51257">
    <property type="entry name" value="PROKAR_LIPOPROTEIN"/>
    <property type="match status" value="1"/>
</dbReference>
<feature type="chain" id="PRO_5045566487" description="Peptidyl-prolyl cis-trans isomerase" evidence="7">
    <location>
        <begin position="22"/>
        <end position="316"/>
    </location>
</feature>
<evidence type="ECO:0000256" key="2">
    <source>
        <dbReference type="ARBA" id="ARBA00006577"/>
    </source>
</evidence>
<evidence type="ECO:0000256" key="3">
    <source>
        <dbReference type="ARBA" id="ARBA00023110"/>
    </source>
</evidence>